<dbReference type="GO" id="GO:0046872">
    <property type="term" value="F:metal ion binding"/>
    <property type="evidence" value="ECO:0007669"/>
    <property type="project" value="UniProtKB-KW"/>
</dbReference>
<dbReference type="SUPFAM" id="SSF52402">
    <property type="entry name" value="Adenine nucleotide alpha hydrolases-like"/>
    <property type="match status" value="1"/>
</dbReference>
<dbReference type="PANTHER" id="PTHR46509">
    <property type="entry name" value="PHOSPHOADENOSINE PHOSPHOSULFATE REDUCTASE"/>
    <property type="match status" value="1"/>
</dbReference>
<name>B9XLS6_PEDPL</name>
<dbReference type="GO" id="GO:0004604">
    <property type="term" value="F:phosphoadenylyl-sulfate reductase (thioredoxin) activity"/>
    <property type="evidence" value="ECO:0007669"/>
    <property type="project" value="UniProtKB-UniRule"/>
</dbReference>
<evidence type="ECO:0000259" key="5">
    <source>
        <dbReference type="Pfam" id="PF01507"/>
    </source>
</evidence>
<comment type="function">
    <text evidence="4">Catalyzes the formation of sulfite from adenosine 5'-phosphosulfate (APS) using thioredoxin as an electron donor.</text>
</comment>
<keyword evidence="4" id="KW-0408">Iron</keyword>
<accession>B9XLS6</accession>
<evidence type="ECO:0000256" key="4">
    <source>
        <dbReference type="HAMAP-Rule" id="MF_00063"/>
    </source>
</evidence>
<feature type="domain" description="Phosphoadenosine phosphosulphate reductase" evidence="5">
    <location>
        <begin position="54"/>
        <end position="225"/>
    </location>
</feature>
<proteinExistence type="inferred from homology"/>
<dbReference type="Pfam" id="PF01507">
    <property type="entry name" value="PAPS_reduct"/>
    <property type="match status" value="1"/>
</dbReference>
<feature type="binding site" evidence="4">
    <location>
        <position position="132"/>
    </location>
    <ligand>
        <name>[4Fe-4S] cluster</name>
        <dbReference type="ChEBI" id="CHEBI:49883"/>
    </ligand>
</feature>
<protein>
    <recommendedName>
        <fullName evidence="4">Adenosine 5'-phosphosulfate reductase</fullName>
        <shortName evidence="4">APS reductase</shortName>
        <ecNumber evidence="4">1.8.4.10</ecNumber>
    </recommendedName>
    <alternativeName>
        <fullName evidence="4">5'-adenylylsulfate reductase</fullName>
    </alternativeName>
    <alternativeName>
        <fullName evidence="4">Thioredoxin-dependent 5'-adenylylsulfate reductase</fullName>
    </alternativeName>
</protein>
<dbReference type="EC" id="1.8.4.10" evidence="4"/>
<dbReference type="InterPro" id="IPR002500">
    <property type="entry name" value="PAPS_reduct_dom"/>
</dbReference>
<sequence length="260" mass="29433">MLTQLPNTVILPSSARIPLNTANVRLLDQQFNTLPTEEVLTWAWEKFGKRAAIGTSFQGAGLVMMHLAKQSGIQFPVFTLDTGLLFPETLALKKRLEDFFGFGIESLVPDLTLEQQAEAQGPELWKREPDLCCTMRKVLPLRSKLADLDCWITGLRRQQSDTRSSIGIIELYAFDETAGRDIVKLNPMANWSREAVWNYIKEHKIPYNPLQDQGYRSIGCQPCTNKTASGENERAGRWTGFNKVECGIHTFLPKKVDFQI</sequence>
<dbReference type="OrthoDB" id="9772604at2"/>
<dbReference type="PIRSF" id="PIRSF000857">
    <property type="entry name" value="PAPS_reductase"/>
    <property type="match status" value="1"/>
</dbReference>
<dbReference type="AlphaFoldDB" id="B9XLS6"/>
<dbReference type="GO" id="GO:0043866">
    <property type="term" value="F:adenylyl-sulfate reductase (thioredoxin) activity"/>
    <property type="evidence" value="ECO:0007669"/>
    <property type="project" value="UniProtKB-EC"/>
</dbReference>
<comment type="catalytic activity">
    <reaction evidence="4">
        <text>[thioredoxin]-disulfide + sulfite + AMP + 2 H(+) = adenosine 5'-phosphosulfate + [thioredoxin]-dithiol</text>
        <dbReference type="Rhea" id="RHEA:21976"/>
        <dbReference type="Rhea" id="RHEA-COMP:10698"/>
        <dbReference type="Rhea" id="RHEA-COMP:10700"/>
        <dbReference type="ChEBI" id="CHEBI:15378"/>
        <dbReference type="ChEBI" id="CHEBI:17359"/>
        <dbReference type="ChEBI" id="CHEBI:29950"/>
        <dbReference type="ChEBI" id="CHEBI:50058"/>
        <dbReference type="ChEBI" id="CHEBI:58243"/>
        <dbReference type="ChEBI" id="CHEBI:456215"/>
        <dbReference type="EC" id="1.8.4.10"/>
    </reaction>
</comment>
<dbReference type="EMBL" id="ABOX02000031">
    <property type="protein sequence ID" value="EEF59183.1"/>
    <property type="molecule type" value="Genomic_DNA"/>
</dbReference>
<dbReference type="STRING" id="320771.Cflav_PD2388"/>
<feature type="active site" description="Nucleophile; cysteine thiosulfonate intermediate" evidence="4">
    <location>
        <position position="246"/>
    </location>
</feature>
<feature type="binding site" evidence="4">
    <location>
        <position position="133"/>
    </location>
    <ligand>
        <name>[4Fe-4S] cluster</name>
        <dbReference type="ChEBI" id="CHEBI:49883"/>
    </ligand>
</feature>
<comment type="subcellular location">
    <subcellularLocation>
        <location evidence="4">Cytoplasm</location>
    </subcellularLocation>
</comment>
<comment type="cofactor">
    <cofactor evidence="4">
        <name>[4Fe-4S] cluster</name>
        <dbReference type="ChEBI" id="CHEBI:49883"/>
    </cofactor>
    <text evidence="4">Binds 1 [4Fe-4S] cluster per subunit.</text>
</comment>
<dbReference type="CDD" id="cd23945">
    <property type="entry name" value="PAPS_reductase"/>
    <property type="match status" value="1"/>
</dbReference>
<keyword evidence="4" id="KW-0963">Cytoplasm</keyword>
<dbReference type="RefSeq" id="WP_007416765.1">
    <property type="nucleotide sequence ID" value="NZ_ABOX02000031.1"/>
</dbReference>
<reference evidence="6 7" key="1">
    <citation type="journal article" date="2011" name="J. Bacteriol.">
        <title>Genome sequence of 'Pedosphaera parvula' Ellin514, an aerobic Verrucomicrobial isolate from pasture soil.</title>
        <authorList>
            <person name="Kant R."/>
            <person name="van Passel M.W."/>
            <person name="Sangwan P."/>
            <person name="Palva A."/>
            <person name="Lucas S."/>
            <person name="Copeland A."/>
            <person name="Lapidus A."/>
            <person name="Glavina Del Rio T."/>
            <person name="Dalin E."/>
            <person name="Tice H."/>
            <person name="Bruce D."/>
            <person name="Goodwin L."/>
            <person name="Pitluck S."/>
            <person name="Chertkov O."/>
            <person name="Larimer F.W."/>
            <person name="Land M.L."/>
            <person name="Hauser L."/>
            <person name="Brettin T.S."/>
            <person name="Detter J.C."/>
            <person name="Han S."/>
            <person name="de Vos W.M."/>
            <person name="Janssen P.H."/>
            <person name="Smidt H."/>
        </authorList>
    </citation>
    <scope>NUCLEOTIDE SEQUENCE [LARGE SCALE GENOMIC DNA]</scope>
    <source>
        <strain evidence="6 7">Ellin514</strain>
    </source>
</reference>
<feature type="binding site" evidence="4">
    <location>
        <position position="223"/>
    </location>
    <ligand>
        <name>[4Fe-4S] cluster</name>
        <dbReference type="ChEBI" id="CHEBI:49883"/>
    </ligand>
</feature>
<evidence type="ECO:0000256" key="1">
    <source>
        <dbReference type="ARBA" id="ARBA00009732"/>
    </source>
</evidence>
<dbReference type="HAMAP" id="MF_00063">
    <property type="entry name" value="CysH"/>
    <property type="match status" value="1"/>
</dbReference>
<comment type="caution">
    <text evidence="6">The sequence shown here is derived from an EMBL/GenBank/DDBJ whole genome shotgun (WGS) entry which is preliminary data.</text>
</comment>
<comment type="pathway">
    <text evidence="3 4">Sulfur metabolism; hydrogen sulfide biosynthesis; sulfite from sulfate.</text>
</comment>
<dbReference type="GO" id="GO:0051539">
    <property type="term" value="F:4 iron, 4 sulfur cluster binding"/>
    <property type="evidence" value="ECO:0007669"/>
    <property type="project" value="UniProtKB-UniRule"/>
</dbReference>
<organism evidence="6 7">
    <name type="scientific">Pedosphaera parvula (strain Ellin514)</name>
    <dbReference type="NCBI Taxonomy" id="320771"/>
    <lineage>
        <taxon>Bacteria</taxon>
        <taxon>Pseudomonadati</taxon>
        <taxon>Verrucomicrobiota</taxon>
        <taxon>Pedosphaerae</taxon>
        <taxon>Pedosphaerales</taxon>
        <taxon>Pedosphaeraceae</taxon>
        <taxon>Pedosphaera</taxon>
    </lineage>
</organism>
<dbReference type="GO" id="GO:0019379">
    <property type="term" value="P:sulfate assimilation, phosphoadenylyl sulfate reduction by phosphoadenylyl-sulfate reductase (thioredoxin)"/>
    <property type="evidence" value="ECO:0007669"/>
    <property type="project" value="UniProtKB-UniRule"/>
</dbReference>
<dbReference type="InterPro" id="IPR014729">
    <property type="entry name" value="Rossmann-like_a/b/a_fold"/>
</dbReference>
<dbReference type="GO" id="GO:0070814">
    <property type="term" value="P:hydrogen sulfide biosynthetic process"/>
    <property type="evidence" value="ECO:0007669"/>
    <property type="project" value="UniProtKB-UniRule"/>
</dbReference>
<evidence type="ECO:0000313" key="7">
    <source>
        <dbReference type="Proteomes" id="UP000003688"/>
    </source>
</evidence>
<keyword evidence="4" id="KW-0411">Iron-sulfur</keyword>
<dbReference type="Gene3D" id="3.40.50.620">
    <property type="entry name" value="HUPs"/>
    <property type="match status" value="1"/>
</dbReference>
<comment type="similarity">
    <text evidence="1 4">Belongs to the PAPS reductase family. CysH subfamily.</text>
</comment>
<evidence type="ECO:0000256" key="2">
    <source>
        <dbReference type="ARBA" id="ARBA00023002"/>
    </source>
</evidence>
<dbReference type="Proteomes" id="UP000003688">
    <property type="component" value="Unassembled WGS sequence"/>
</dbReference>
<evidence type="ECO:0000256" key="3">
    <source>
        <dbReference type="ARBA" id="ARBA00024327"/>
    </source>
</evidence>
<keyword evidence="4" id="KW-0479">Metal-binding</keyword>
<feature type="binding site" evidence="4">
    <location>
        <position position="220"/>
    </location>
    <ligand>
        <name>[4Fe-4S] cluster</name>
        <dbReference type="ChEBI" id="CHEBI:49883"/>
    </ligand>
</feature>
<keyword evidence="7" id="KW-1185">Reference proteome</keyword>
<dbReference type="PANTHER" id="PTHR46509:SF1">
    <property type="entry name" value="PHOSPHOADENOSINE PHOSPHOSULFATE REDUCTASE"/>
    <property type="match status" value="1"/>
</dbReference>
<gene>
    <name evidence="4" type="primary">cysH</name>
    <name evidence="6" type="ORF">Cflav_PD2388</name>
</gene>
<dbReference type="NCBIfam" id="TIGR00434">
    <property type="entry name" value="cysH"/>
    <property type="match status" value="1"/>
</dbReference>
<evidence type="ECO:0000313" key="6">
    <source>
        <dbReference type="EMBL" id="EEF59183.1"/>
    </source>
</evidence>
<dbReference type="InterPro" id="IPR004511">
    <property type="entry name" value="PAPS/APS_Rdtase"/>
</dbReference>
<dbReference type="NCBIfam" id="NF002537">
    <property type="entry name" value="PRK02090.1"/>
    <property type="match status" value="1"/>
</dbReference>
<dbReference type="GO" id="GO:0005737">
    <property type="term" value="C:cytoplasm"/>
    <property type="evidence" value="ECO:0007669"/>
    <property type="project" value="UniProtKB-SubCell"/>
</dbReference>
<keyword evidence="2 4" id="KW-0560">Oxidoreductase</keyword>